<dbReference type="InterPro" id="IPR000551">
    <property type="entry name" value="MerR-type_HTH_dom"/>
</dbReference>
<gene>
    <name evidence="5" type="ORF">KDA82_33195</name>
</gene>
<protein>
    <submittedName>
        <fullName evidence="5">MerR family transcriptional regulator</fullName>
    </submittedName>
</protein>
<dbReference type="InterPro" id="IPR047057">
    <property type="entry name" value="MerR_fam"/>
</dbReference>
<feature type="region of interest" description="Disordered" evidence="2">
    <location>
        <begin position="124"/>
        <end position="150"/>
    </location>
</feature>
<feature type="domain" description="HTH merR-type" evidence="3">
    <location>
        <begin position="3"/>
        <end position="73"/>
    </location>
</feature>
<evidence type="ECO:0000259" key="4">
    <source>
        <dbReference type="PROSITE" id="PS51746"/>
    </source>
</evidence>
<dbReference type="PROSITE" id="PS51746">
    <property type="entry name" value="PPM_2"/>
    <property type="match status" value="1"/>
</dbReference>
<evidence type="ECO:0000313" key="5">
    <source>
        <dbReference type="EMBL" id="MBR7677761.1"/>
    </source>
</evidence>
<dbReference type="PANTHER" id="PTHR30204:SF97">
    <property type="entry name" value="MERR FAMILY REGULATORY PROTEIN"/>
    <property type="match status" value="1"/>
</dbReference>
<feature type="domain" description="PPM-type phosphatase" evidence="4">
    <location>
        <begin position="151"/>
        <end position="390"/>
    </location>
</feature>
<feature type="region of interest" description="Disordered" evidence="2">
    <location>
        <begin position="226"/>
        <end position="248"/>
    </location>
</feature>
<dbReference type="EMBL" id="JAGSMN010001060">
    <property type="protein sequence ID" value="MBR7677761.1"/>
    <property type="molecule type" value="Genomic_DNA"/>
</dbReference>
<dbReference type="InterPro" id="IPR001932">
    <property type="entry name" value="PPM-type_phosphatase-like_dom"/>
</dbReference>
<dbReference type="Pfam" id="PF13672">
    <property type="entry name" value="PP2C_2"/>
    <property type="match status" value="1"/>
</dbReference>
<evidence type="ECO:0000313" key="6">
    <source>
        <dbReference type="Proteomes" id="UP000675554"/>
    </source>
</evidence>
<dbReference type="CDD" id="cd00143">
    <property type="entry name" value="PP2Cc"/>
    <property type="match status" value="1"/>
</dbReference>
<dbReference type="SUPFAM" id="SSF46955">
    <property type="entry name" value="Putative DNA-binding domain"/>
    <property type="match status" value="1"/>
</dbReference>
<dbReference type="PROSITE" id="PS00552">
    <property type="entry name" value="HTH_MERR_1"/>
    <property type="match status" value="1"/>
</dbReference>
<dbReference type="GO" id="GO:0003700">
    <property type="term" value="F:DNA-binding transcription factor activity"/>
    <property type="evidence" value="ECO:0007669"/>
    <property type="project" value="InterPro"/>
</dbReference>
<dbReference type="SMART" id="SM00331">
    <property type="entry name" value="PP2C_SIG"/>
    <property type="match status" value="1"/>
</dbReference>
<sequence length="401" mass="42129">MELLTIGAFAKASRLSPKALRLYDELGLLEPVHVDPSTGYRHYAPAQLERARLVAWLRRLGMPLARIRQVCVLAEGPEAGSDTGSDAGPGAAAQEVRAYWARVETETAARRDLAAFLVDHLSRKDTAVNPNSPNSPNNQDSPGNTPPMEIRYAALSDPGLVRESNQDTAYAGSRLLAVADGYGPAGAPASAAAVEALKRLETDGVPAGGLLNALEDAVEEAGRAVHDATATATASGGRGQEQGPHGAGTTLTAMLWTGSQLALVHIGDTRAHLLRDGELFQITHDHTLVQAMADEGRISADEAASHPQRALLARALARDADSTPDLRLHEARPGDRYLLCSDGLSAVVPADEIRRVVTTVRDPGAAVRELVALARDSGGPDNVSCVVADVRERSAAETSAG</sequence>
<comment type="caution">
    <text evidence="5">The sequence shown here is derived from an EMBL/GenBank/DDBJ whole genome shotgun (WGS) entry which is preliminary data.</text>
</comment>
<dbReference type="SMART" id="SM00422">
    <property type="entry name" value="HTH_MERR"/>
    <property type="match status" value="1"/>
</dbReference>
<reference evidence="5" key="1">
    <citation type="submission" date="2021-04" db="EMBL/GenBank/DDBJ databases">
        <title>Sequencing of actinobacteria type strains.</title>
        <authorList>
            <person name="Nguyen G.-S."/>
            <person name="Wentzel A."/>
        </authorList>
    </citation>
    <scope>NUCLEOTIDE SEQUENCE</scope>
    <source>
        <strain evidence="5">DSM 42095</strain>
    </source>
</reference>
<dbReference type="AlphaFoldDB" id="A0A8T4IZA1"/>
<dbReference type="PANTHER" id="PTHR30204">
    <property type="entry name" value="REDOX-CYCLING DRUG-SENSING TRANSCRIPTIONAL ACTIVATOR SOXR"/>
    <property type="match status" value="1"/>
</dbReference>
<evidence type="ECO:0000256" key="1">
    <source>
        <dbReference type="ARBA" id="ARBA00023125"/>
    </source>
</evidence>
<dbReference type="CDD" id="cd01107">
    <property type="entry name" value="HTH_BmrR"/>
    <property type="match status" value="1"/>
</dbReference>
<proteinExistence type="predicted"/>
<dbReference type="SUPFAM" id="SSF81606">
    <property type="entry name" value="PP2C-like"/>
    <property type="match status" value="1"/>
</dbReference>
<evidence type="ECO:0000256" key="2">
    <source>
        <dbReference type="SAM" id="MobiDB-lite"/>
    </source>
</evidence>
<dbReference type="Gene3D" id="3.60.40.10">
    <property type="entry name" value="PPM-type phosphatase domain"/>
    <property type="match status" value="1"/>
</dbReference>
<keyword evidence="1" id="KW-0238">DNA-binding</keyword>
<dbReference type="GO" id="GO:0003677">
    <property type="term" value="F:DNA binding"/>
    <property type="evidence" value="ECO:0007669"/>
    <property type="project" value="UniProtKB-KW"/>
</dbReference>
<evidence type="ECO:0000259" key="3">
    <source>
        <dbReference type="PROSITE" id="PS50937"/>
    </source>
</evidence>
<dbReference type="InterPro" id="IPR009061">
    <property type="entry name" value="DNA-bd_dom_put_sf"/>
</dbReference>
<dbReference type="Proteomes" id="UP000675554">
    <property type="component" value="Unassembled WGS sequence"/>
</dbReference>
<dbReference type="PROSITE" id="PS50937">
    <property type="entry name" value="HTH_MERR_2"/>
    <property type="match status" value="1"/>
</dbReference>
<organism evidence="5 6">
    <name type="scientific">Streptomyces daliensis</name>
    <dbReference type="NCBI Taxonomy" id="299421"/>
    <lineage>
        <taxon>Bacteria</taxon>
        <taxon>Bacillati</taxon>
        <taxon>Actinomycetota</taxon>
        <taxon>Actinomycetes</taxon>
        <taxon>Kitasatosporales</taxon>
        <taxon>Streptomycetaceae</taxon>
        <taxon>Streptomyces</taxon>
    </lineage>
</organism>
<dbReference type="Pfam" id="PF13411">
    <property type="entry name" value="MerR_1"/>
    <property type="match status" value="1"/>
</dbReference>
<dbReference type="SMART" id="SM00332">
    <property type="entry name" value="PP2Cc"/>
    <property type="match status" value="1"/>
</dbReference>
<dbReference type="InterPro" id="IPR036457">
    <property type="entry name" value="PPM-type-like_dom_sf"/>
</dbReference>
<keyword evidence="6" id="KW-1185">Reference proteome</keyword>
<feature type="compositionally biased region" description="Low complexity" evidence="2">
    <location>
        <begin position="129"/>
        <end position="143"/>
    </location>
</feature>
<accession>A0A8T4IZA1</accession>
<dbReference type="Gene3D" id="1.10.1660.10">
    <property type="match status" value="1"/>
</dbReference>
<name>A0A8T4IZA1_9ACTN</name>